<gene>
    <name evidence="2" type="ORF">CYNAS_LOCUS3970</name>
</gene>
<reference evidence="2" key="1">
    <citation type="submission" date="2023-07" db="EMBL/GenBank/DDBJ databases">
        <authorList>
            <consortium name="CYATHOMIX"/>
        </authorList>
    </citation>
    <scope>NUCLEOTIDE SEQUENCE</scope>
    <source>
        <strain evidence="2">N/A</strain>
    </source>
</reference>
<dbReference type="EMBL" id="CATQJL010000001">
    <property type="protein sequence ID" value="CAJ0591987.1"/>
    <property type="molecule type" value="Genomic_DNA"/>
</dbReference>
<dbReference type="Proteomes" id="UP001176961">
    <property type="component" value="Unassembled WGS sequence"/>
</dbReference>
<feature type="chain" id="PRO_5041249270" evidence="1">
    <location>
        <begin position="19"/>
        <end position="68"/>
    </location>
</feature>
<keyword evidence="3" id="KW-1185">Reference proteome</keyword>
<proteinExistence type="predicted"/>
<protein>
    <submittedName>
        <fullName evidence="2">Uncharacterized protein</fullName>
    </submittedName>
</protein>
<accession>A0AA36DQN1</accession>
<comment type="caution">
    <text evidence="2">The sequence shown here is derived from an EMBL/GenBank/DDBJ whole genome shotgun (WGS) entry which is preliminary data.</text>
</comment>
<keyword evidence="1" id="KW-0732">Signal</keyword>
<name>A0AA36DQN1_CYLNA</name>
<feature type="signal peptide" evidence="1">
    <location>
        <begin position="1"/>
        <end position="18"/>
    </location>
</feature>
<evidence type="ECO:0000313" key="3">
    <source>
        <dbReference type="Proteomes" id="UP001176961"/>
    </source>
</evidence>
<organism evidence="2 3">
    <name type="scientific">Cylicocyclus nassatus</name>
    <name type="common">Nematode worm</name>
    <dbReference type="NCBI Taxonomy" id="53992"/>
    <lineage>
        <taxon>Eukaryota</taxon>
        <taxon>Metazoa</taxon>
        <taxon>Ecdysozoa</taxon>
        <taxon>Nematoda</taxon>
        <taxon>Chromadorea</taxon>
        <taxon>Rhabditida</taxon>
        <taxon>Rhabditina</taxon>
        <taxon>Rhabditomorpha</taxon>
        <taxon>Strongyloidea</taxon>
        <taxon>Strongylidae</taxon>
        <taxon>Cylicocyclus</taxon>
    </lineage>
</organism>
<evidence type="ECO:0000256" key="1">
    <source>
        <dbReference type="SAM" id="SignalP"/>
    </source>
</evidence>
<evidence type="ECO:0000313" key="2">
    <source>
        <dbReference type="EMBL" id="CAJ0591987.1"/>
    </source>
</evidence>
<sequence>MHLFSIFLLFLFLAKSASLPHTRPSLIKCDQRQCQQFCDEMDNGRYEGLCYFLEKEGLRYEYCQCNEA</sequence>
<dbReference type="AlphaFoldDB" id="A0AA36DQN1"/>